<evidence type="ECO:0000313" key="1">
    <source>
        <dbReference type="EMBL" id="QNJ58238.1"/>
    </source>
</evidence>
<gene>
    <name evidence="1" type="primary">13</name>
    <name evidence="1" type="ORF">SEA_ELLIE_13</name>
</gene>
<dbReference type="GeneID" id="60323606"/>
<reference evidence="1 2" key="1">
    <citation type="submission" date="2020-07" db="EMBL/GenBank/DDBJ databases">
        <authorList>
            <person name="Pollenz R.S."/>
            <person name="Bancroft C.T."/>
            <person name="Cornely K."/>
            <person name="Smith L.A."/>
            <person name="Fackenthal J.D."/>
            <person name="Perez M.T."/>
            <person name="Gainey M.D."/>
            <person name="Carvell W.N."/>
            <person name="Spence R.D."/>
            <person name="Chalal J."/>
            <person name="Beyer A.R."/>
            <person name="Garlena R.A."/>
            <person name="Russell D.A."/>
            <person name="Pope W.H."/>
            <person name="Jacobs-Sera D."/>
            <person name="Hatfull G.F."/>
        </authorList>
    </citation>
    <scope>NUCLEOTIDE SEQUENCE [LARGE SCALE GENOMIC DNA]</scope>
</reference>
<dbReference type="EMBL" id="MT723940">
    <property type="protein sequence ID" value="QNJ58238.1"/>
    <property type="molecule type" value="Genomic_DNA"/>
</dbReference>
<sequence length="90" mass="9808">MAYKPLDLPFSEHRKIRKLPGVRAECEKIGRELAAKAGALAGDPGGYEVEVSDDKDRVRVHVRAESGKAIRAEAKTAPLMQLSAEQGPRL</sequence>
<dbReference type="RefSeq" id="YP_009952158.1">
    <property type="nucleotide sequence ID" value="NC_051609.1"/>
</dbReference>
<organism evidence="1 2">
    <name type="scientific">Mycobacterium phage Ellie</name>
    <dbReference type="NCBI Taxonomy" id="2762405"/>
    <lineage>
        <taxon>Viruses</taxon>
        <taxon>Duplodnaviria</taxon>
        <taxon>Heunggongvirae</taxon>
        <taxon>Uroviricota</taxon>
        <taxon>Caudoviricetes</taxon>
        <taxon>Weiservirinae</taxon>
        <taxon>Amginevirus</taxon>
        <taxon>Amginevirus ellie</taxon>
    </lineage>
</organism>
<evidence type="ECO:0000313" key="2">
    <source>
        <dbReference type="Proteomes" id="UP000515878"/>
    </source>
</evidence>
<name>A0A7G8LLW6_9CAUD</name>
<accession>A0A7G8LLW6</accession>
<dbReference type="KEGG" id="vg:60323606"/>
<evidence type="ECO:0008006" key="3">
    <source>
        <dbReference type="Google" id="ProtNLM"/>
    </source>
</evidence>
<protein>
    <recommendedName>
        <fullName evidence="3">Head-to-tail connector protein</fullName>
    </recommendedName>
</protein>
<keyword evidence="2" id="KW-1185">Reference proteome</keyword>
<proteinExistence type="predicted"/>
<dbReference type="Proteomes" id="UP000515878">
    <property type="component" value="Segment"/>
</dbReference>